<dbReference type="EMBL" id="JAAATY010000001">
    <property type="protein sequence ID" value="NRN63154.1"/>
    <property type="molecule type" value="Genomic_DNA"/>
</dbReference>
<feature type="transmembrane region" description="Helical" evidence="1">
    <location>
        <begin position="144"/>
        <end position="167"/>
    </location>
</feature>
<dbReference type="PRINTS" id="PR00625">
    <property type="entry name" value="JDOMAIN"/>
</dbReference>
<dbReference type="InterPro" id="IPR036869">
    <property type="entry name" value="J_dom_sf"/>
</dbReference>
<evidence type="ECO:0000256" key="1">
    <source>
        <dbReference type="SAM" id="Phobius"/>
    </source>
</evidence>
<keyword evidence="4" id="KW-1185">Reference proteome</keyword>
<evidence type="ECO:0000259" key="2">
    <source>
        <dbReference type="PROSITE" id="PS50076"/>
    </source>
</evidence>
<dbReference type="RefSeq" id="WP_173123620.1">
    <property type="nucleotide sequence ID" value="NZ_CBCSGW010000061.1"/>
</dbReference>
<reference evidence="3 4" key="1">
    <citation type="submission" date="2020-01" db="EMBL/GenBank/DDBJ databases">
        <title>Kibdelosporangium persica a novel Actinomycetes from a hot desert in Iran.</title>
        <authorList>
            <person name="Safaei N."/>
            <person name="Zaburannyi N."/>
            <person name="Mueller R."/>
            <person name="Wink J."/>
        </authorList>
    </citation>
    <scope>NUCLEOTIDE SEQUENCE [LARGE SCALE GENOMIC DNA]</scope>
    <source>
        <strain evidence="3 4">4NS15</strain>
    </source>
</reference>
<evidence type="ECO:0000313" key="3">
    <source>
        <dbReference type="EMBL" id="NRN63154.1"/>
    </source>
</evidence>
<sequence length="228" mass="26121">MPDVDYYAILGVPKSVSDAELRSAYRKLVRRAHPDNGGNVDTFQRIQQAYRKIRALRTVSMPSAYTASTTTRARRRPDRWKRMICWSCGVRTARRPLVIVLTKLDVPEERVDLPYCDWCWSQRVNARDRRLVAALQTAGASSRLGFALLVAAFLGLVAMIGYLLFLFEPSHSLTLLFLLWATIITLLVLGMRPIVRRAVEIRRQAQDFHHRLLDHPPIAALLDHGYRL</sequence>
<dbReference type="CDD" id="cd06257">
    <property type="entry name" value="DnaJ"/>
    <property type="match status" value="1"/>
</dbReference>
<dbReference type="SMART" id="SM00271">
    <property type="entry name" value="DnaJ"/>
    <property type="match status" value="1"/>
</dbReference>
<dbReference type="Pfam" id="PF00226">
    <property type="entry name" value="DnaJ"/>
    <property type="match status" value="1"/>
</dbReference>
<accession>A0ABX2EVZ8</accession>
<dbReference type="InterPro" id="IPR001623">
    <property type="entry name" value="DnaJ_domain"/>
</dbReference>
<dbReference type="SUPFAM" id="SSF46565">
    <property type="entry name" value="Chaperone J-domain"/>
    <property type="match status" value="1"/>
</dbReference>
<dbReference type="PROSITE" id="PS50076">
    <property type="entry name" value="DNAJ_2"/>
    <property type="match status" value="1"/>
</dbReference>
<comment type="caution">
    <text evidence="3">The sequence shown here is derived from an EMBL/GenBank/DDBJ whole genome shotgun (WGS) entry which is preliminary data.</text>
</comment>
<keyword evidence="1" id="KW-1133">Transmembrane helix</keyword>
<proteinExistence type="predicted"/>
<keyword evidence="1" id="KW-0812">Transmembrane</keyword>
<name>A0ABX2EVZ8_9PSEU</name>
<dbReference type="Gene3D" id="1.10.287.110">
    <property type="entry name" value="DnaJ domain"/>
    <property type="match status" value="1"/>
</dbReference>
<feature type="transmembrane region" description="Helical" evidence="1">
    <location>
        <begin position="173"/>
        <end position="195"/>
    </location>
</feature>
<gene>
    <name evidence="3" type="ORF">GC106_3550</name>
</gene>
<evidence type="ECO:0000313" key="4">
    <source>
        <dbReference type="Proteomes" id="UP000763557"/>
    </source>
</evidence>
<dbReference type="Proteomes" id="UP000763557">
    <property type="component" value="Unassembled WGS sequence"/>
</dbReference>
<feature type="domain" description="J" evidence="2">
    <location>
        <begin position="5"/>
        <end position="81"/>
    </location>
</feature>
<organism evidence="3 4">
    <name type="scientific">Kibdelosporangium persicum</name>
    <dbReference type="NCBI Taxonomy" id="2698649"/>
    <lineage>
        <taxon>Bacteria</taxon>
        <taxon>Bacillati</taxon>
        <taxon>Actinomycetota</taxon>
        <taxon>Actinomycetes</taxon>
        <taxon>Pseudonocardiales</taxon>
        <taxon>Pseudonocardiaceae</taxon>
        <taxon>Kibdelosporangium</taxon>
    </lineage>
</organism>
<protein>
    <submittedName>
        <fullName evidence="3">DnaJ domain-containing protein</fullName>
    </submittedName>
</protein>
<keyword evidence="1" id="KW-0472">Membrane</keyword>